<protein>
    <submittedName>
        <fullName evidence="1">DUF6058 family natural product biosynthesis protein</fullName>
    </submittedName>
</protein>
<dbReference type="InterPro" id="IPR045694">
    <property type="entry name" value="DUF6058"/>
</dbReference>
<organism evidence="1 2">
    <name type="scientific">Sphingomonas oligophenolica</name>
    <dbReference type="NCBI Taxonomy" id="301154"/>
    <lineage>
        <taxon>Bacteria</taxon>
        <taxon>Pseudomonadati</taxon>
        <taxon>Pseudomonadota</taxon>
        <taxon>Alphaproteobacteria</taxon>
        <taxon>Sphingomonadales</taxon>
        <taxon>Sphingomonadaceae</taxon>
        <taxon>Sphingomonas</taxon>
    </lineage>
</organism>
<proteinExistence type="predicted"/>
<reference evidence="1 2" key="1">
    <citation type="submission" date="2024-05" db="EMBL/GenBank/DDBJ databases">
        <authorList>
            <person name="Liu Q."/>
            <person name="Xin Y.-H."/>
        </authorList>
    </citation>
    <scope>NUCLEOTIDE SEQUENCE [LARGE SCALE GENOMIC DNA]</scope>
    <source>
        <strain evidence="1 2">CGMCC 1.10181</strain>
    </source>
</reference>
<evidence type="ECO:0000313" key="1">
    <source>
        <dbReference type="EMBL" id="MEN2791965.1"/>
    </source>
</evidence>
<gene>
    <name evidence="1" type="ORF">ABC974_20220</name>
</gene>
<name>A0ABU9Y842_9SPHN</name>
<sequence length="250" mass="26680">MGNDITTDLDRRYVSDWFWDLEMLAKAVGVATAELGEMIGAGCAPGAIYAFSREHGWWSALGGHRSGHAGPPPPGAECWFAPAAVWGLRRAVLARRQGASPEAAARLNQVLFEDEFVAALAQLPEARIAYADCFDASGVVAAAAGAQAAREWADWIKGGYAVCLRIFTADTCVRKESLAALLKRHIADPQSCPMTAAEALAACESLAQLMLPFAPWQRPLGTPGVTIDRLLADLALGREFPFASPAARSR</sequence>
<dbReference type="RefSeq" id="WP_343889857.1">
    <property type="nucleotide sequence ID" value="NZ_BAAAEH010000024.1"/>
</dbReference>
<comment type="caution">
    <text evidence="1">The sequence shown here is derived from an EMBL/GenBank/DDBJ whole genome shotgun (WGS) entry which is preliminary data.</text>
</comment>
<dbReference type="Pfam" id="PF19531">
    <property type="entry name" value="DUF6058"/>
    <property type="match status" value="1"/>
</dbReference>
<dbReference type="EMBL" id="JBDIME010000022">
    <property type="protein sequence ID" value="MEN2791965.1"/>
    <property type="molecule type" value="Genomic_DNA"/>
</dbReference>
<accession>A0ABU9Y842</accession>
<evidence type="ECO:0000313" key="2">
    <source>
        <dbReference type="Proteomes" id="UP001419910"/>
    </source>
</evidence>
<keyword evidence="2" id="KW-1185">Reference proteome</keyword>
<dbReference type="Proteomes" id="UP001419910">
    <property type="component" value="Unassembled WGS sequence"/>
</dbReference>